<dbReference type="OrthoDB" id="300780at2759"/>
<organism evidence="10 11">
    <name type="scientific">Penicillium decumbens</name>
    <dbReference type="NCBI Taxonomy" id="69771"/>
    <lineage>
        <taxon>Eukaryota</taxon>
        <taxon>Fungi</taxon>
        <taxon>Dikarya</taxon>
        <taxon>Ascomycota</taxon>
        <taxon>Pezizomycotina</taxon>
        <taxon>Eurotiomycetes</taxon>
        <taxon>Eurotiomycetidae</taxon>
        <taxon>Eurotiales</taxon>
        <taxon>Aspergillaceae</taxon>
        <taxon>Penicillium</taxon>
    </lineage>
</organism>
<evidence type="ECO:0000256" key="6">
    <source>
        <dbReference type="SAM" id="MobiDB-lite"/>
    </source>
</evidence>
<feature type="compositionally biased region" description="Basic residues" evidence="6">
    <location>
        <begin position="21"/>
        <end position="30"/>
    </location>
</feature>
<feature type="domain" description="Rad4 beta-hairpin" evidence="7">
    <location>
        <begin position="514"/>
        <end position="574"/>
    </location>
</feature>
<dbReference type="SMART" id="SM01030">
    <property type="entry name" value="BHD_1"/>
    <property type="match status" value="1"/>
</dbReference>
<feature type="region of interest" description="Disordered" evidence="6">
    <location>
        <begin position="1"/>
        <end position="99"/>
    </location>
</feature>
<sequence length="1007" mass="112612">MPAGTSTHQPRMVRQSQARPARGRASRGRLPKREVSRRETAPDIYQEMLEEAEARDPEHFHSDRPIKRRKVGDSKAIPTDPPETAQARRVTDPEIREEEQAKNLQIVYDLSETDESDVEWEDVDIQQPAPEASSAAVVSQGSNEMLQITLEQEPEKRKKTVHRKKPLTAAEKKIRLDVHKVHLLCLLAHVNLRNRWCNDDSIQSYLKQMLPKRVIALLHPDHDKPQHVRSITFMDGLNQAGDIFTRRFRVNKPGLKRPHWIEDPVQLKRRMESIISDAETFPSKEDFQSKAKTMQGSRDFGAQLFCALLRSVAVEARLVCSLQPLPFSGTMKDMSPSKPAPQYIDVSSDEHETSTDELQKSGGDSATPSRVKRLGRPEFTSRPAQTSVRLGSLPTPQESLYPVLWVEAFNEAVQKWFPIDPVVTKTLAKPSRFEPPASDPYNSMSYVVAFEDDASARDVTRRYAKAFNAKTRKLRVESTRNGEKWWNAALRAYEKPFLEDRDEIEISEMTSKSAAEPMPRNIQDFKGHPLYALERHLHRNEVIFPKRIIGHVGLSKTTSKSDNLDPVYRRSDVHIVRSADKWYRLGRDVKVGEQPLKHVPATRPKSGFDSDEEENDLEQTALYAEYQTEIYRPPPVVQGRIPKNAYGNLDIYVPSMVPPGAVHVQRPEAARAARILGIDYADAVTGFDFEGRRGTAVIKGIVVASEYLEALEEVLGSMADERHRAALEARSAEALRLWRLFLIKLRIVERVKTYAAEDEENGDSSATEMGVDDVEATGGGFLPDLDQPTYSPPLGTREVGTVDTGREGEHLGGGFFPDEPVLSGADSVEAGFEGGTLGGGFFPDEPVGDDRAPKPATTNSGQEDGITEGAFMLDDFPNVEPIPKPPVFSQPLAPSRARRARDSNTSRYELIVIPKEPTTVTEEQLDTTKRATSRELEGSSEAPIPVDSSINSDSKSTSVVDIMSRPSSPQEEPRQSQPPQDSDSEIEKGSLLSEDPDDEDAVPEWLI</sequence>
<dbReference type="GO" id="GO:0005737">
    <property type="term" value="C:cytoplasm"/>
    <property type="evidence" value="ECO:0007669"/>
    <property type="project" value="TreeGrafter"/>
</dbReference>
<feature type="compositionally biased region" description="Basic and acidic residues" evidence="6">
    <location>
        <begin position="31"/>
        <end position="41"/>
    </location>
</feature>
<accession>A0A1V6PAS9</accession>
<dbReference type="GO" id="GO:0003697">
    <property type="term" value="F:single-stranded DNA binding"/>
    <property type="evidence" value="ECO:0007669"/>
    <property type="project" value="TreeGrafter"/>
</dbReference>
<feature type="region of interest" description="Disordered" evidence="6">
    <location>
        <begin position="805"/>
        <end position="1007"/>
    </location>
</feature>
<dbReference type="InterPro" id="IPR036985">
    <property type="entry name" value="Transglutaminase-like_sf"/>
</dbReference>
<comment type="similarity">
    <text evidence="2">Belongs to the XPC family.</text>
</comment>
<dbReference type="PANTHER" id="PTHR12135:SF0">
    <property type="entry name" value="DNA REPAIR PROTEIN COMPLEMENTING XP-C CELLS"/>
    <property type="match status" value="1"/>
</dbReference>
<keyword evidence="3" id="KW-0227">DNA damage</keyword>
<feature type="domain" description="Rad4 beta-hairpin" evidence="9">
    <location>
        <begin position="641"/>
        <end position="715"/>
    </location>
</feature>
<dbReference type="GO" id="GO:0071942">
    <property type="term" value="C:XPC complex"/>
    <property type="evidence" value="ECO:0007669"/>
    <property type="project" value="TreeGrafter"/>
</dbReference>
<dbReference type="GO" id="GO:0003684">
    <property type="term" value="F:damaged DNA binding"/>
    <property type="evidence" value="ECO:0007669"/>
    <property type="project" value="InterPro"/>
</dbReference>
<dbReference type="InterPro" id="IPR018327">
    <property type="entry name" value="BHD_2"/>
</dbReference>
<dbReference type="Pfam" id="PF10405">
    <property type="entry name" value="BHD_3"/>
    <property type="match status" value="1"/>
</dbReference>
<comment type="subcellular location">
    <subcellularLocation>
        <location evidence="1">Nucleus</location>
    </subcellularLocation>
</comment>
<gene>
    <name evidence="10" type="ORF">PENDEC_c012G05461</name>
</gene>
<evidence type="ECO:0000313" key="10">
    <source>
        <dbReference type="EMBL" id="OQD74120.1"/>
    </source>
</evidence>
<feature type="domain" description="Rad4 beta-hairpin" evidence="8">
    <location>
        <begin position="576"/>
        <end position="634"/>
    </location>
</feature>
<dbReference type="Gene3D" id="3.30.70.2460">
    <property type="entry name" value="Rad4, beta-hairpin domain BHD3"/>
    <property type="match status" value="1"/>
</dbReference>
<dbReference type="InterPro" id="IPR038765">
    <property type="entry name" value="Papain-like_cys_pep_sf"/>
</dbReference>
<evidence type="ECO:0000313" key="11">
    <source>
        <dbReference type="Proteomes" id="UP000191522"/>
    </source>
</evidence>
<dbReference type="InterPro" id="IPR018328">
    <property type="entry name" value="Rad4_beta-hairpin_dom3"/>
</dbReference>
<keyword evidence="11" id="KW-1185">Reference proteome</keyword>
<name>A0A1V6PAS9_PENDC</name>
<dbReference type="FunFam" id="3.30.70.2460:FF:000001">
    <property type="entry name" value="DNA repair protein Rad4 family"/>
    <property type="match status" value="1"/>
</dbReference>
<feature type="compositionally biased region" description="Basic and acidic residues" evidence="6">
    <location>
        <begin position="89"/>
        <end position="99"/>
    </location>
</feature>
<dbReference type="EMBL" id="MDYL01000012">
    <property type="protein sequence ID" value="OQD74120.1"/>
    <property type="molecule type" value="Genomic_DNA"/>
</dbReference>
<dbReference type="GO" id="GO:0006289">
    <property type="term" value="P:nucleotide-excision repair"/>
    <property type="evidence" value="ECO:0007669"/>
    <property type="project" value="InterPro"/>
</dbReference>
<evidence type="ECO:0000256" key="1">
    <source>
        <dbReference type="ARBA" id="ARBA00004123"/>
    </source>
</evidence>
<dbReference type="InterPro" id="IPR042488">
    <property type="entry name" value="Rad4_BHD3_sf"/>
</dbReference>
<dbReference type="AlphaFoldDB" id="A0A1V6PAS9"/>
<dbReference type="InterPro" id="IPR004583">
    <property type="entry name" value="DNA_repair_Rad4"/>
</dbReference>
<dbReference type="Gene3D" id="3.30.60.290">
    <property type="entry name" value="Rad4, beta-hairpin domain BHD2"/>
    <property type="match status" value="1"/>
</dbReference>
<evidence type="ECO:0000256" key="5">
    <source>
        <dbReference type="ARBA" id="ARBA00023242"/>
    </source>
</evidence>
<dbReference type="Pfam" id="PF10404">
    <property type="entry name" value="BHD_2"/>
    <property type="match status" value="1"/>
</dbReference>
<evidence type="ECO:0008006" key="12">
    <source>
        <dbReference type="Google" id="ProtNLM"/>
    </source>
</evidence>
<comment type="caution">
    <text evidence="10">The sequence shown here is derived from an EMBL/GenBank/DDBJ whole genome shotgun (WGS) entry which is preliminary data.</text>
</comment>
<feature type="compositionally biased region" description="Basic and acidic residues" evidence="6">
    <location>
        <begin position="348"/>
        <end position="359"/>
    </location>
</feature>
<keyword evidence="4" id="KW-0234">DNA repair</keyword>
<evidence type="ECO:0000256" key="3">
    <source>
        <dbReference type="ARBA" id="ARBA00022763"/>
    </source>
</evidence>
<dbReference type="Proteomes" id="UP000191522">
    <property type="component" value="Unassembled WGS sequence"/>
</dbReference>
<feature type="compositionally biased region" description="Acidic residues" evidence="6">
    <location>
        <begin position="994"/>
        <end position="1007"/>
    </location>
</feature>
<reference evidence="11" key="1">
    <citation type="journal article" date="2017" name="Nat. Microbiol.">
        <title>Global analysis of biosynthetic gene clusters reveals vast potential of secondary metabolite production in Penicillium species.</title>
        <authorList>
            <person name="Nielsen J.C."/>
            <person name="Grijseels S."/>
            <person name="Prigent S."/>
            <person name="Ji B."/>
            <person name="Dainat J."/>
            <person name="Nielsen K.F."/>
            <person name="Frisvad J.C."/>
            <person name="Workman M."/>
            <person name="Nielsen J."/>
        </authorList>
    </citation>
    <scope>NUCLEOTIDE SEQUENCE [LARGE SCALE GENOMIC DNA]</scope>
    <source>
        <strain evidence="11">IBT 11843</strain>
    </source>
</reference>
<evidence type="ECO:0000256" key="2">
    <source>
        <dbReference type="ARBA" id="ARBA00009525"/>
    </source>
</evidence>
<feature type="compositionally biased region" description="Basic and acidic residues" evidence="6">
    <location>
        <begin position="52"/>
        <end position="65"/>
    </location>
</feature>
<evidence type="ECO:0000259" key="7">
    <source>
        <dbReference type="SMART" id="SM01030"/>
    </source>
</evidence>
<evidence type="ECO:0000256" key="4">
    <source>
        <dbReference type="ARBA" id="ARBA00023204"/>
    </source>
</evidence>
<dbReference type="OMA" id="IPEWLMS"/>
<dbReference type="GO" id="GO:0000111">
    <property type="term" value="C:nucleotide-excision repair factor 2 complex"/>
    <property type="evidence" value="ECO:0007669"/>
    <property type="project" value="TreeGrafter"/>
</dbReference>
<dbReference type="SUPFAM" id="SSF54001">
    <property type="entry name" value="Cysteine proteinases"/>
    <property type="match status" value="1"/>
</dbReference>
<evidence type="ECO:0000259" key="9">
    <source>
        <dbReference type="SMART" id="SM01032"/>
    </source>
</evidence>
<dbReference type="Pfam" id="PF03835">
    <property type="entry name" value="Rad4"/>
    <property type="match status" value="1"/>
</dbReference>
<keyword evidence="5" id="KW-0539">Nucleus</keyword>
<dbReference type="Pfam" id="PF10403">
    <property type="entry name" value="BHD_1"/>
    <property type="match status" value="1"/>
</dbReference>
<dbReference type="SMART" id="SM01032">
    <property type="entry name" value="BHD_3"/>
    <property type="match status" value="1"/>
</dbReference>
<dbReference type="GO" id="GO:0006298">
    <property type="term" value="P:mismatch repair"/>
    <property type="evidence" value="ECO:0007669"/>
    <property type="project" value="TreeGrafter"/>
</dbReference>
<dbReference type="SMART" id="SM01031">
    <property type="entry name" value="BHD_2"/>
    <property type="match status" value="1"/>
</dbReference>
<feature type="compositionally biased region" description="Gly residues" evidence="6">
    <location>
        <begin position="832"/>
        <end position="841"/>
    </location>
</feature>
<dbReference type="STRING" id="69771.A0A1V6PAS9"/>
<dbReference type="InterPro" id="IPR018325">
    <property type="entry name" value="Rad4/PNGase_transGLS-fold"/>
</dbReference>
<dbReference type="PANTHER" id="PTHR12135">
    <property type="entry name" value="DNA REPAIR PROTEIN XP-C / RAD4"/>
    <property type="match status" value="1"/>
</dbReference>
<dbReference type="Gene3D" id="3.90.260.10">
    <property type="entry name" value="Transglutaminase-like"/>
    <property type="match status" value="1"/>
</dbReference>
<feature type="compositionally biased region" description="Polar residues" evidence="6">
    <location>
        <begin position="382"/>
        <end position="391"/>
    </location>
</feature>
<dbReference type="InterPro" id="IPR018326">
    <property type="entry name" value="Rad4_beta-hairpin_dom1"/>
</dbReference>
<feature type="compositionally biased region" description="Basic and acidic residues" evidence="6">
    <location>
        <begin position="926"/>
        <end position="937"/>
    </location>
</feature>
<protein>
    <recommendedName>
        <fullName evidence="12">Rad4 beta-hairpin domain-containing protein</fullName>
    </recommendedName>
</protein>
<proteinExistence type="inferred from homology"/>
<dbReference type="Gene3D" id="2.20.20.110">
    <property type="entry name" value="Rad4, beta-hairpin domain BHD1"/>
    <property type="match status" value="1"/>
</dbReference>
<feature type="compositionally biased region" description="Low complexity" evidence="6">
    <location>
        <begin position="948"/>
        <end position="981"/>
    </location>
</feature>
<evidence type="ECO:0000259" key="8">
    <source>
        <dbReference type="SMART" id="SM01031"/>
    </source>
</evidence>
<feature type="region of interest" description="Disordered" evidence="6">
    <location>
        <begin position="329"/>
        <end position="391"/>
    </location>
</feature>